<dbReference type="InParanoid" id="A0A1D2VC09"/>
<reference evidence="10" key="1">
    <citation type="submission" date="2016-05" db="EMBL/GenBank/DDBJ databases">
        <title>Comparative genomics of biotechnologically important yeasts.</title>
        <authorList>
            <consortium name="DOE Joint Genome Institute"/>
            <person name="Riley R."/>
            <person name="Haridas S."/>
            <person name="Wolfe K.H."/>
            <person name="Lopes M.R."/>
            <person name="Hittinger C.T."/>
            <person name="Goker M."/>
            <person name="Salamov A."/>
            <person name="Wisecaver J."/>
            <person name="Long T.M."/>
            <person name="Aerts A.L."/>
            <person name="Barry K."/>
            <person name="Choi C."/>
            <person name="Clum A."/>
            <person name="Coughlan A.Y."/>
            <person name="Deshpande S."/>
            <person name="Douglass A.P."/>
            <person name="Hanson S.J."/>
            <person name="Klenk H.-P."/>
            <person name="Labutti K."/>
            <person name="Lapidus A."/>
            <person name="Lindquist E."/>
            <person name="Lipzen A."/>
            <person name="Meier-Kolthoff J.P."/>
            <person name="Ohm R.A."/>
            <person name="Otillar R.P."/>
            <person name="Pangilinan J."/>
            <person name="Peng Y."/>
            <person name="Rokas A."/>
            <person name="Rosa C.A."/>
            <person name="Scheuner C."/>
            <person name="Sibirny A.A."/>
            <person name="Slot J.C."/>
            <person name="Stielow J.B."/>
            <person name="Sun H."/>
            <person name="Kurtzman C.P."/>
            <person name="Blackwell M."/>
            <person name="Grigoriev I.V."/>
            <person name="Jeffries T.W."/>
        </authorList>
    </citation>
    <scope>NUCLEOTIDE SEQUENCE [LARGE SCALE GENOMIC DNA]</scope>
    <source>
        <strain evidence="10">DSM 1968</strain>
    </source>
</reference>
<dbReference type="PANTHER" id="PTHR46366:SF8">
    <property type="entry name" value="PRO-APOPTOTIC SERINE PROTEASE NMA111"/>
    <property type="match status" value="1"/>
</dbReference>
<evidence type="ECO:0000256" key="3">
    <source>
        <dbReference type="ARBA" id="ARBA00021524"/>
    </source>
</evidence>
<sequence length="982" mass="110218">MEGIKQYFKLFGSSEISKDHPSSAAAPKPPIFKRATTLDTLLKHPAKKLTRAFPPPENITLVANETTQWQSTIERIVKSVVSIKFLQVEAFDTESRSCSEATGFIVDAELGIILTNRHVVGPGPFVGYAIFYNNEEIPLIPIYRDPIHDFGFLKFNPKEIKYISPLVSLILRPDLAKVGLEIRVVGNDNGEQLSILSGFISKLDRNTPEYAFGYNDFNTNYIQAATSSSSGSSGSPVIDITGNVVALQAGGSTSAATNFFLPLNRILRALKCIKKNEPITRGTIQTTWLLKPFDECSRLGLSSDAESKMRAVFPDITSLLVASTVLPNGPAFNKIKEGDTLISINDSPISTFIPIDQILDDNINKKIKIVVQRGNKNVKITCKVQDLHSITPSKYISAFGSVFNNLSYQIARLKGIPVRGVYAAEIGGCFDPEPNTGWIIDSFNNVPLNNVDDFLNVLKDIPHNSVIPFSIRHVSNLNNPCIDTVSIDRKWYKDIKLAVRNDSTGLWDFTSFPAPELESENQKEPLDAKFIDFPFSDPNLSTLSRSFVKLYTNFPAVIDGYAFNPKYGMGLIIDAQKGYVLASRYYVPHDMLRVFVIIANSIVLEAQVVFLHPTYNYSILKFDPSLVLAPIKTPKFSEKPLKKGDNLFLIGYDYNDLRAVPTKVTDILQTKMPMDFEMPRYKATNFESIKIDTALGDNVDFGILTDSDGTIRCIWLNFLGVDTDLLQNGIDITNFSRIINFFQNEEIGKVPKVRIIDAVFGQLLIADARYQGVSKKWIKKLEDSHSENFQFLQVSSVSCQQFRKNDSSPKLQVGDILLEINKKLITKLSDLDVFENDDVEFTIVRNGTEKTLKLKTTEVQETKEVISWCGASIQKPFHSVRQISLNLPSEVFVSSNSYWSPAIQGGLYLNVFIIEVNEIETLTFQKFLEVIKTIPDNTYTKLTIVSLQGRVEAISIKTNYHYFETKFYKKVSDKWENLTITE</sequence>
<comment type="similarity">
    <text evidence="1">Belongs to the peptidase S1C family.</text>
</comment>
<dbReference type="EMBL" id="KV454488">
    <property type="protein sequence ID" value="ODV59007.1"/>
    <property type="molecule type" value="Genomic_DNA"/>
</dbReference>
<keyword evidence="9" id="KW-0645">Protease</keyword>
<dbReference type="InterPro" id="IPR001940">
    <property type="entry name" value="Peptidase_S1C"/>
</dbReference>
<name>A0A1D2VC09_9ASCO</name>
<evidence type="ECO:0000259" key="8">
    <source>
        <dbReference type="Pfam" id="PF12812"/>
    </source>
</evidence>
<dbReference type="GO" id="GO:0004252">
    <property type="term" value="F:serine-type endopeptidase activity"/>
    <property type="evidence" value="ECO:0007669"/>
    <property type="project" value="InterPro"/>
</dbReference>
<accession>A0A1D2VC09</accession>
<protein>
    <recommendedName>
        <fullName evidence="2">Pro-apoptotic serine protease NMA111</fullName>
    </recommendedName>
    <alternativeName>
        <fullName evidence="3">Pro-apoptotic serine protease nma111</fullName>
    </alternativeName>
</protein>
<dbReference type="Gene3D" id="2.30.42.10">
    <property type="match status" value="2"/>
</dbReference>
<dbReference type="InterPro" id="IPR009003">
    <property type="entry name" value="Peptidase_S1_PA"/>
</dbReference>
<dbReference type="CDD" id="cd06719">
    <property type="entry name" value="PDZ2-4_Nma111p-like"/>
    <property type="match status" value="1"/>
</dbReference>
<dbReference type="Pfam" id="PF00595">
    <property type="entry name" value="PDZ"/>
    <property type="match status" value="1"/>
</dbReference>
<evidence type="ECO:0000313" key="9">
    <source>
        <dbReference type="EMBL" id="ODV59007.1"/>
    </source>
</evidence>
<dbReference type="STRING" id="1344418.A0A1D2VC09"/>
<feature type="domain" description="PDZ" evidence="7">
    <location>
        <begin position="294"/>
        <end position="356"/>
    </location>
</feature>
<proteinExistence type="inferred from homology"/>
<dbReference type="InterPro" id="IPR036034">
    <property type="entry name" value="PDZ_sf"/>
</dbReference>
<dbReference type="PRINTS" id="PR00834">
    <property type="entry name" value="PROTEASES2C"/>
</dbReference>
<evidence type="ECO:0000256" key="2">
    <source>
        <dbReference type="ARBA" id="ARBA00020338"/>
    </source>
</evidence>
<evidence type="ECO:0000259" key="7">
    <source>
        <dbReference type="Pfam" id="PF00595"/>
    </source>
</evidence>
<dbReference type="InterPro" id="IPR001478">
    <property type="entry name" value="PDZ"/>
</dbReference>
<keyword evidence="6" id="KW-0720">Serine protease</keyword>
<dbReference type="Pfam" id="PF13365">
    <property type="entry name" value="Trypsin_2"/>
    <property type="match status" value="1"/>
</dbReference>
<dbReference type="InterPro" id="IPR025926">
    <property type="entry name" value="PDZ-like_dom"/>
</dbReference>
<dbReference type="GeneID" id="30964475"/>
<keyword evidence="5" id="KW-0677">Repeat</keyword>
<gene>
    <name evidence="9" type="ORF">ASCRUDRAFT_38228</name>
</gene>
<evidence type="ECO:0000256" key="1">
    <source>
        <dbReference type="ARBA" id="ARBA00010541"/>
    </source>
</evidence>
<keyword evidence="6" id="KW-0378">Hydrolase</keyword>
<dbReference type="Proteomes" id="UP000095038">
    <property type="component" value="Unassembled WGS sequence"/>
</dbReference>
<dbReference type="PANTHER" id="PTHR46366">
    <property type="entry name" value="PRO-APOPTOTIC SERINE PROTEASE NMA111"/>
    <property type="match status" value="1"/>
</dbReference>
<evidence type="ECO:0000256" key="6">
    <source>
        <dbReference type="ARBA" id="ARBA00022825"/>
    </source>
</evidence>
<dbReference type="Gene3D" id="2.40.10.120">
    <property type="match status" value="1"/>
</dbReference>
<dbReference type="CDD" id="cd06786">
    <property type="entry name" value="cpPDZ1_ScNma111-like"/>
    <property type="match status" value="1"/>
</dbReference>
<dbReference type="GO" id="GO:0006508">
    <property type="term" value="P:proteolysis"/>
    <property type="evidence" value="ECO:0007669"/>
    <property type="project" value="UniProtKB-KW"/>
</dbReference>
<dbReference type="AlphaFoldDB" id="A0A1D2VC09"/>
<dbReference type="Gene3D" id="2.40.10.10">
    <property type="entry name" value="Trypsin-like serine proteases"/>
    <property type="match status" value="2"/>
</dbReference>
<feature type="domain" description="PDZ-like" evidence="8">
    <location>
        <begin position="862"/>
        <end position="937"/>
    </location>
</feature>
<dbReference type="SUPFAM" id="SSF50156">
    <property type="entry name" value="PDZ domain-like"/>
    <property type="match status" value="3"/>
</dbReference>
<dbReference type="RefSeq" id="XP_020045314.1">
    <property type="nucleotide sequence ID" value="XM_020190839.1"/>
</dbReference>
<dbReference type="GO" id="GO:0006915">
    <property type="term" value="P:apoptotic process"/>
    <property type="evidence" value="ECO:0007669"/>
    <property type="project" value="UniProtKB-KW"/>
</dbReference>
<dbReference type="SUPFAM" id="SSF50494">
    <property type="entry name" value="Trypsin-like serine proteases"/>
    <property type="match status" value="2"/>
</dbReference>
<organism evidence="9 10">
    <name type="scientific">Ascoidea rubescens DSM 1968</name>
    <dbReference type="NCBI Taxonomy" id="1344418"/>
    <lineage>
        <taxon>Eukaryota</taxon>
        <taxon>Fungi</taxon>
        <taxon>Dikarya</taxon>
        <taxon>Ascomycota</taxon>
        <taxon>Saccharomycotina</taxon>
        <taxon>Saccharomycetes</taxon>
        <taxon>Ascoideaceae</taxon>
        <taxon>Ascoidea</taxon>
    </lineage>
</organism>
<dbReference type="InterPro" id="IPR043504">
    <property type="entry name" value="Peptidase_S1_PA_chymotrypsin"/>
</dbReference>
<evidence type="ECO:0000256" key="5">
    <source>
        <dbReference type="ARBA" id="ARBA00022737"/>
    </source>
</evidence>
<feature type="domain" description="PDZ-like" evidence="8">
    <location>
        <begin position="389"/>
        <end position="464"/>
    </location>
</feature>
<dbReference type="OrthoDB" id="4217619at2759"/>
<keyword evidence="10" id="KW-1185">Reference proteome</keyword>
<keyword evidence="4" id="KW-0053">Apoptosis</keyword>
<dbReference type="Pfam" id="PF12812">
    <property type="entry name" value="PDZ_1"/>
    <property type="match status" value="2"/>
</dbReference>
<evidence type="ECO:0000313" key="10">
    <source>
        <dbReference type="Proteomes" id="UP000095038"/>
    </source>
</evidence>
<evidence type="ECO:0000256" key="4">
    <source>
        <dbReference type="ARBA" id="ARBA00022703"/>
    </source>
</evidence>